<evidence type="ECO:0000256" key="8">
    <source>
        <dbReference type="ARBA" id="ARBA00066694"/>
    </source>
</evidence>
<gene>
    <name evidence="15" type="ORF">DI565_06885</name>
</gene>
<evidence type="ECO:0000256" key="6">
    <source>
        <dbReference type="ARBA" id="ARBA00051388"/>
    </source>
</evidence>
<organism evidence="15 16">
    <name type="scientific">Ancylobacter novellus</name>
    <name type="common">Thiobacillus novellus</name>
    <dbReference type="NCBI Taxonomy" id="921"/>
    <lineage>
        <taxon>Bacteria</taxon>
        <taxon>Pseudomonadati</taxon>
        <taxon>Pseudomonadota</taxon>
        <taxon>Alphaproteobacteria</taxon>
        <taxon>Hyphomicrobiales</taxon>
        <taxon>Xanthobacteraceae</taxon>
        <taxon>Ancylobacter</taxon>
    </lineage>
</organism>
<dbReference type="SUPFAM" id="SSF47203">
    <property type="entry name" value="Acyl-CoA dehydrogenase C-terminal domain-like"/>
    <property type="match status" value="1"/>
</dbReference>
<evidence type="ECO:0000256" key="10">
    <source>
        <dbReference type="RuleBase" id="RU362125"/>
    </source>
</evidence>
<evidence type="ECO:0000256" key="7">
    <source>
        <dbReference type="ARBA" id="ARBA00058683"/>
    </source>
</evidence>
<feature type="domain" description="Acyl-CoA dehydrogenase/oxidase N-terminal" evidence="13">
    <location>
        <begin position="39"/>
        <end position="156"/>
    </location>
</feature>
<reference evidence="15 16" key="1">
    <citation type="submission" date="2017-08" db="EMBL/GenBank/DDBJ databases">
        <title>Infants hospitalized years apart are colonized by the same room-sourced microbial strains.</title>
        <authorList>
            <person name="Brooks B."/>
            <person name="Olm M.R."/>
            <person name="Firek B.A."/>
            <person name="Baker R."/>
            <person name="Thomas B.C."/>
            <person name="Morowitz M.J."/>
            <person name="Banfield J.F."/>
        </authorList>
    </citation>
    <scope>NUCLEOTIDE SEQUENCE [LARGE SCALE GENOMIC DNA]</scope>
    <source>
        <strain evidence="15">S2_005_003_R2_43</strain>
    </source>
</reference>
<dbReference type="InterPro" id="IPR046373">
    <property type="entry name" value="Acyl-CoA_Oxase/DH_mid-dom_sf"/>
</dbReference>
<feature type="domain" description="Acetyl-CoA dehydrogenase-like C-terminal" evidence="14">
    <location>
        <begin position="465"/>
        <end position="580"/>
    </location>
</feature>
<dbReference type="Pfam" id="PF12806">
    <property type="entry name" value="Acyl-CoA_dh_C"/>
    <property type="match status" value="1"/>
</dbReference>
<feature type="domain" description="Acyl-CoA dehydrogenase/oxidase C-terminal" evidence="11">
    <location>
        <begin position="284"/>
        <end position="447"/>
    </location>
</feature>
<sequence length="590" mass="61292">MTYRAPVADMLFTLDHAGGLSAARAEGLYGELDAETLAAIVGEAGAFATDEIGPLNAVGDREGCRLSAGAVTTPTGWRDTYARWTAAGWNGLLAAETHGGQGLPTAVWALTAELWAQGSMAFGLCPLLTQGAIEALERHASDALKQRYLPKLVAGDWTATMNLTEPQAGSDLALLRSRAERAGDGTYRVFGAKIFITYGEHDMAENIVHLVLARLPDAPEGTRGISLFLVPKFLPGEDGAPGARNDLVCAGIEEKLGIHGSPTCSMVFGEREGAVGWLVGEEHRGLACMFTMMNNARLAVGLQGVAIAERATQHALAYAHERRQGKAEGGSAPAPIVLHPDVRRMLLTMKASTAAARGICYRAAVELDRARFLEDAVAAKAAQERASLLIPIAKAFGTDVGCEVASLGVQVFGGMGFVEETGAAQFLRDARIAPIYEGTNGIQAIDLVTRKLPQSGGETVRAVVADLRATATRAAEANAPGLGAAASRLDEAVDALEDATAWLTAADRSPAHALAGATPYLRLFGLTAGAACLIDEALAAVRADGDGAARTALARFFAENPATAARGLATSVMDGADALASPEAEAALSL</sequence>
<dbReference type="InterPro" id="IPR009075">
    <property type="entry name" value="AcylCo_DH/oxidase_C"/>
</dbReference>
<dbReference type="InterPro" id="IPR009100">
    <property type="entry name" value="AcylCoA_DH/oxidase_NM_dom_sf"/>
</dbReference>
<dbReference type="PANTHER" id="PTHR42803:SF1">
    <property type="entry name" value="BROAD-SPECIFICITY LINEAR ACYL-COA DEHYDROGENASE FADE5"/>
    <property type="match status" value="1"/>
</dbReference>
<dbReference type="InterPro" id="IPR036250">
    <property type="entry name" value="AcylCo_DH-like_C"/>
</dbReference>
<comment type="catalytic activity">
    <reaction evidence="6">
        <text>3-(methylsulfanyl)propanoyl-CoA + oxidized [electron-transfer flavoprotein] + H(+) = 3-(methylsulfanyl)acryloyl-CoA + reduced [electron-transfer flavoprotein]</text>
        <dbReference type="Rhea" id="RHEA:52612"/>
        <dbReference type="Rhea" id="RHEA-COMP:10685"/>
        <dbReference type="Rhea" id="RHEA-COMP:10686"/>
        <dbReference type="ChEBI" id="CHEBI:15378"/>
        <dbReference type="ChEBI" id="CHEBI:57692"/>
        <dbReference type="ChEBI" id="CHEBI:58307"/>
        <dbReference type="ChEBI" id="CHEBI:82815"/>
        <dbReference type="ChEBI" id="CHEBI:84994"/>
        <dbReference type="EC" id="1.3.99.41"/>
    </reaction>
    <physiologicalReaction direction="left-to-right" evidence="6">
        <dbReference type="Rhea" id="RHEA:52613"/>
    </physiologicalReaction>
</comment>
<protein>
    <recommendedName>
        <fullName evidence="9">3-methylmercaptopropionyl-CoA dehydrogenase</fullName>
        <ecNumber evidence="8">1.3.99.41</ecNumber>
    </recommendedName>
</protein>
<comment type="similarity">
    <text evidence="2 10">Belongs to the acyl-CoA dehydrogenase family.</text>
</comment>
<keyword evidence="4 10" id="KW-0274">FAD</keyword>
<evidence type="ECO:0000313" key="15">
    <source>
        <dbReference type="EMBL" id="PZQ17100.1"/>
    </source>
</evidence>
<dbReference type="FunFam" id="2.40.110.10:FF:000031">
    <property type="entry name" value="Acyl-CoA dehydrogenase, putative"/>
    <property type="match status" value="1"/>
</dbReference>
<dbReference type="InterPro" id="IPR025878">
    <property type="entry name" value="Acyl-CoA_dh-like_C_dom"/>
</dbReference>
<evidence type="ECO:0000259" key="13">
    <source>
        <dbReference type="Pfam" id="PF02771"/>
    </source>
</evidence>
<dbReference type="Pfam" id="PF00441">
    <property type="entry name" value="Acyl-CoA_dh_1"/>
    <property type="match status" value="1"/>
</dbReference>
<dbReference type="EC" id="1.3.99.41" evidence="8"/>
<dbReference type="PANTHER" id="PTHR42803">
    <property type="entry name" value="ACYL-COA DEHYDROGENASE"/>
    <property type="match status" value="1"/>
</dbReference>
<evidence type="ECO:0000259" key="14">
    <source>
        <dbReference type="Pfam" id="PF12806"/>
    </source>
</evidence>
<comment type="cofactor">
    <cofactor evidence="1 10">
        <name>FAD</name>
        <dbReference type="ChEBI" id="CHEBI:57692"/>
    </cofactor>
</comment>
<feature type="domain" description="Acyl-CoA oxidase/dehydrogenase middle" evidence="12">
    <location>
        <begin position="161"/>
        <end position="268"/>
    </location>
</feature>
<dbReference type="Proteomes" id="UP000249577">
    <property type="component" value="Unassembled WGS sequence"/>
</dbReference>
<dbReference type="InterPro" id="IPR052166">
    <property type="entry name" value="Diverse_Acyl-CoA_DH"/>
</dbReference>
<dbReference type="InterPro" id="IPR006091">
    <property type="entry name" value="Acyl-CoA_Oxase/DH_mid-dom"/>
</dbReference>
<evidence type="ECO:0000313" key="16">
    <source>
        <dbReference type="Proteomes" id="UP000249577"/>
    </source>
</evidence>
<evidence type="ECO:0000259" key="11">
    <source>
        <dbReference type="Pfam" id="PF00441"/>
    </source>
</evidence>
<evidence type="ECO:0000256" key="4">
    <source>
        <dbReference type="ARBA" id="ARBA00022827"/>
    </source>
</evidence>
<keyword evidence="5 10" id="KW-0560">Oxidoreductase</keyword>
<dbReference type="GO" id="GO:0016627">
    <property type="term" value="F:oxidoreductase activity, acting on the CH-CH group of donors"/>
    <property type="evidence" value="ECO:0007669"/>
    <property type="project" value="InterPro"/>
</dbReference>
<dbReference type="Gene3D" id="1.20.140.10">
    <property type="entry name" value="Butyryl-CoA Dehydrogenase, subunit A, domain 3"/>
    <property type="match status" value="1"/>
</dbReference>
<dbReference type="AlphaFoldDB" id="A0A2W5MTV4"/>
<evidence type="ECO:0000256" key="9">
    <source>
        <dbReference type="ARBA" id="ARBA00069043"/>
    </source>
</evidence>
<dbReference type="Gene3D" id="1.10.540.10">
    <property type="entry name" value="Acyl-CoA dehydrogenase/oxidase, N-terminal domain"/>
    <property type="match status" value="1"/>
</dbReference>
<evidence type="ECO:0000256" key="1">
    <source>
        <dbReference type="ARBA" id="ARBA00001974"/>
    </source>
</evidence>
<dbReference type="Pfam" id="PF02770">
    <property type="entry name" value="Acyl-CoA_dh_M"/>
    <property type="match status" value="1"/>
</dbReference>
<evidence type="ECO:0000259" key="12">
    <source>
        <dbReference type="Pfam" id="PF02770"/>
    </source>
</evidence>
<comment type="function">
    <text evidence="7">Involved in the assimilation of dimethylsulphoniopropionate (DMSP), an important compound in the fixation of carbon in marine phytoplankton, by mediating the conversion of 3-(methylthio)propanoyl-CoA (MMPA-CoA) to 3-(methylthio)acryloyl-CoA (MTA-CoA).</text>
</comment>
<accession>A0A2W5MTV4</accession>
<proteinExistence type="inferred from homology"/>
<comment type="caution">
    <text evidence="15">The sequence shown here is derived from an EMBL/GenBank/DDBJ whole genome shotgun (WGS) entry which is preliminary data.</text>
</comment>
<name>A0A2W5MTV4_ANCNO</name>
<dbReference type="Pfam" id="PF02771">
    <property type="entry name" value="Acyl-CoA_dh_N"/>
    <property type="match status" value="1"/>
</dbReference>
<evidence type="ECO:0000256" key="3">
    <source>
        <dbReference type="ARBA" id="ARBA00022630"/>
    </source>
</evidence>
<dbReference type="InterPro" id="IPR037069">
    <property type="entry name" value="AcylCoA_DH/ox_N_sf"/>
</dbReference>
<dbReference type="SUPFAM" id="SSF56645">
    <property type="entry name" value="Acyl-CoA dehydrogenase NM domain-like"/>
    <property type="match status" value="1"/>
</dbReference>
<keyword evidence="3 10" id="KW-0285">Flavoprotein</keyword>
<evidence type="ECO:0000256" key="2">
    <source>
        <dbReference type="ARBA" id="ARBA00009347"/>
    </source>
</evidence>
<dbReference type="EMBL" id="QFPN01000003">
    <property type="protein sequence ID" value="PZQ17100.1"/>
    <property type="molecule type" value="Genomic_DNA"/>
</dbReference>
<dbReference type="GO" id="GO:0050660">
    <property type="term" value="F:flavin adenine dinucleotide binding"/>
    <property type="evidence" value="ECO:0007669"/>
    <property type="project" value="InterPro"/>
</dbReference>
<dbReference type="InterPro" id="IPR013786">
    <property type="entry name" value="AcylCoA_DH/ox_N"/>
</dbReference>
<evidence type="ECO:0000256" key="5">
    <source>
        <dbReference type="ARBA" id="ARBA00023002"/>
    </source>
</evidence>
<dbReference type="Gene3D" id="2.40.110.10">
    <property type="entry name" value="Butyryl-CoA Dehydrogenase, subunit A, domain 2"/>
    <property type="match status" value="1"/>
</dbReference>